<dbReference type="InterPro" id="IPR011047">
    <property type="entry name" value="Quinoprotein_ADH-like_sf"/>
</dbReference>
<dbReference type="AlphaFoldDB" id="U5E639"/>
<evidence type="ECO:0000313" key="4">
    <source>
        <dbReference type="Proteomes" id="UP000017048"/>
    </source>
</evidence>
<feature type="transmembrane region" description="Helical" evidence="1">
    <location>
        <begin position="108"/>
        <end position="128"/>
    </location>
</feature>
<dbReference type="Pfam" id="PF13360">
    <property type="entry name" value="PQQ_2"/>
    <property type="match status" value="1"/>
</dbReference>
<feature type="transmembrane region" description="Helical" evidence="1">
    <location>
        <begin position="219"/>
        <end position="241"/>
    </location>
</feature>
<dbReference type="eggNOG" id="ENOG5030336">
    <property type="taxonomic scope" value="Bacteria"/>
</dbReference>
<evidence type="ECO:0000256" key="1">
    <source>
        <dbReference type="SAM" id="Phobius"/>
    </source>
</evidence>
<gene>
    <name evidence="3" type="ORF">NCAST_05_01460</name>
</gene>
<dbReference type="EMBL" id="BAFO02000005">
    <property type="protein sequence ID" value="GAD81711.1"/>
    <property type="molecule type" value="Genomic_DNA"/>
</dbReference>
<dbReference type="InterPro" id="IPR002372">
    <property type="entry name" value="PQQ_rpt_dom"/>
</dbReference>
<organism evidence="3 4">
    <name type="scientific">Nocardia asteroides NBRC 15531</name>
    <dbReference type="NCBI Taxonomy" id="1110697"/>
    <lineage>
        <taxon>Bacteria</taxon>
        <taxon>Bacillati</taxon>
        <taxon>Actinomycetota</taxon>
        <taxon>Actinomycetes</taxon>
        <taxon>Mycobacteriales</taxon>
        <taxon>Nocardiaceae</taxon>
        <taxon>Nocardia</taxon>
    </lineage>
</organism>
<name>U5E639_NOCAS</name>
<feature type="transmembrane region" description="Helical" evidence="1">
    <location>
        <begin position="31"/>
        <end position="55"/>
    </location>
</feature>
<sequence>MGSGVERILFGGNMSDVQSSERAPSHRPWPILVGLAGAALLAGGVALALYSQFVAAPIPVPFDSSAEDRDFPARLAYGALVFAAAFTMIGVVFLVRGRRNGAHSTTDGALILAGVLIVGIGFAVTSHIPSTYQHLTTEFVATPRVPAAVAALGLVLLGSALMLVAGVLWRLTTRISGCVGRPTGGHGVEIADAGSEPARPRRRVEVGADQPTALPRWPAMAVALLVGTVPVLGAAGIAVALGDDTGAVDHVTAERSSVSTVPTALGPEKFRLQLPRVADQDVRVLPAGTGFLVSTSAGITLHDGATGAERWHYRRIGYAVDNVPAKTLSLRGEDVVLTYWSKRGWMAFDAFTGELLWTESDFTRDRNFTVHGNLLATASSLAEVTRYNARTGGIMWITPREAAGCASSNTQVVAISTAIYRTAVCGEADAQTVVVTAYDPQSGELRDQREFPTPRLRSAIPVDVHVLDSGFVWIKAWHDRDVTELFLPPNRPLTSAVADSSRTNSAVPAADDDALVSSDGPDGRAIPGRWEILPAADGAVPTQLDMTTPDGSGRSVQAAAMLPGEIVGVTHSDGYGLRTWDRTGRAAQFRPITVAPEARYLRFTTVPGALLLIAMDHDGEDIEIIGFG</sequence>
<dbReference type="Gene3D" id="2.130.10.10">
    <property type="entry name" value="YVTN repeat-like/Quinoprotein amine dehydrogenase"/>
    <property type="match status" value="1"/>
</dbReference>
<dbReference type="InterPro" id="IPR015943">
    <property type="entry name" value="WD40/YVTN_repeat-like_dom_sf"/>
</dbReference>
<dbReference type="SUPFAM" id="SSF50998">
    <property type="entry name" value="Quinoprotein alcohol dehydrogenase-like"/>
    <property type="match status" value="1"/>
</dbReference>
<comment type="caution">
    <text evidence="3">The sequence shown here is derived from an EMBL/GenBank/DDBJ whole genome shotgun (WGS) entry which is preliminary data.</text>
</comment>
<accession>U5E639</accession>
<feature type="transmembrane region" description="Helical" evidence="1">
    <location>
        <begin position="75"/>
        <end position="96"/>
    </location>
</feature>
<keyword evidence="1" id="KW-0472">Membrane</keyword>
<keyword evidence="1" id="KW-1133">Transmembrane helix</keyword>
<dbReference type="Proteomes" id="UP000017048">
    <property type="component" value="Unassembled WGS sequence"/>
</dbReference>
<keyword evidence="1" id="KW-0812">Transmembrane</keyword>
<evidence type="ECO:0000259" key="2">
    <source>
        <dbReference type="Pfam" id="PF13360"/>
    </source>
</evidence>
<evidence type="ECO:0000313" key="3">
    <source>
        <dbReference type="EMBL" id="GAD81711.1"/>
    </source>
</evidence>
<protein>
    <recommendedName>
        <fullName evidence="2">Pyrrolo-quinoline quinone repeat domain-containing protein</fullName>
    </recommendedName>
</protein>
<dbReference type="STRING" id="1824.SAMN05444423_107146"/>
<reference evidence="3 4" key="1">
    <citation type="journal article" date="2014" name="BMC Genomics">
        <title>Genome based analysis of type-I polyketide synthase and nonribosomal peptide synthetase gene clusters in seven strains of five representative Nocardia species.</title>
        <authorList>
            <person name="Komaki H."/>
            <person name="Ichikawa N."/>
            <person name="Hosoyama A."/>
            <person name="Takahashi-Nakaguchi A."/>
            <person name="Matsuzawa T."/>
            <person name="Suzuki K."/>
            <person name="Fujita N."/>
            <person name="Gonoi T."/>
        </authorList>
    </citation>
    <scope>NUCLEOTIDE SEQUENCE [LARGE SCALE GENOMIC DNA]</scope>
    <source>
        <strain evidence="3 4">NBRC 15531</strain>
    </source>
</reference>
<keyword evidence="4" id="KW-1185">Reference proteome</keyword>
<feature type="transmembrane region" description="Helical" evidence="1">
    <location>
        <begin position="148"/>
        <end position="171"/>
    </location>
</feature>
<feature type="domain" description="Pyrrolo-quinoline quinone repeat" evidence="2">
    <location>
        <begin position="299"/>
        <end position="460"/>
    </location>
</feature>
<proteinExistence type="predicted"/>